<evidence type="ECO:0000256" key="5">
    <source>
        <dbReference type="ARBA" id="ARBA00023239"/>
    </source>
</evidence>
<dbReference type="GO" id="GO:0006777">
    <property type="term" value="P:Mo-molybdopterin cofactor biosynthetic process"/>
    <property type="evidence" value="ECO:0007669"/>
    <property type="project" value="UniProtKB-UniRule"/>
</dbReference>
<dbReference type="AlphaFoldDB" id="A0A418XRT1"/>
<comment type="catalytic activity">
    <reaction evidence="1 7">
        <text>(8S)-3',8-cyclo-7,8-dihydroguanosine 5'-triphosphate = cyclic pyranopterin phosphate + diphosphate</text>
        <dbReference type="Rhea" id="RHEA:49580"/>
        <dbReference type="ChEBI" id="CHEBI:33019"/>
        <dbReference type="ChEBI" id="CHEBI:59648"/>
        <dbReference type="ChEBI" id="CHEBI:131766"/>
        <dbReference type="EC" id="4.6.1.17"/>
    </reaction>
</comment>
<dbReference type="UniPathway" id="UPA00344"/>
<feature type="domain" description="Molybdopterin cofactor biosynthesis C (MoaC)" evidence="8">
    <location>
        <begin position="24"/>
        <end position="159"/>
    </location>
</feature>
<dbReference type="OrthoDB" id="9794429at2"/>
<dbReference type="InterPro" id="IPR023045">
    <property type="entry name" value="MoaC"/>
</dbReference>
<keyword evidence="5 7" id="KW-0456">Lyase</keyword>
<sequence>MTTSDTPAGSGGLTHFDAGGQAHMVDVAAKNETHRIAVAAGTIRMKPETLALVVSGTAKKGDVLGIARIAAIMAAKRTSDLVPLCHPLALTRVAVDFEVDEAGSKVHCRAQVETVGKTGVEMEALTAVQVGLLTIYDMCKAVDRGMVMTDVRVLEKHGGKSGDWSADV</sequence>
<protein>
    <recommendedName>
        <fullName evidence="3 7">Cyclic pyranopterin monophosphate synthase</fullName>
        <ecNumber evidence="3 7">4.6.1.17</ecNumber>
    </recommendedName>
    <alternativeName>
        <fullName evidence="7">Molybdenum cofactor biosynthesis protein C</fullName>
    </alternativeName>
</protein>
<dbReference type="NCBIfam" id="TIGR00581">
    <property type="entry name" value="moaC"/>
    <property type="match status" value="1"/>
</dbReference>
<keyword evidence="4 7" id="KW-0501">Molybdenum cofactor biosynthesis</keyword>
<evidence type="ECO:0000256" key="6">
    <source>
        <dbReference type="ARBA" id="ARBA00055087"/>
    </source>
</evidence>
<dbReference type="Gene3D" id="3.30.70.640">
    <property type="entry name" value="Molybdopterin cofactor biosynthesis C (MoaC) domain"/>
    <property type="match status" value="1"/>
</dbReference>
<dbReference type="HAMAP" id="MF_01224_B">
    <property type="entry name" value="MoaC_B"/>
    <property type="match status" value="1"/>
</dbReference>
<dbReference type="CDD" id="cd01420">
    <property type="entry name" value="MoaC_PE"/>
    <property type="match status" value="1"/>
</dbReference>
<dbReference type="EC" id="4.6.1.17" evidence="3 7"/>
<reference evidence="9 10" key="1">
    <citation type="submission" date="2018-09" db="EMBL/GenBank/DDBJ databases">
        <authorList>
            <person name="Zhu H."/>
        </authorList>
    </citation>
    <scope>NUCLEOTIDE SEQUENCE [LARGE SCALE GENOMIC DNA]</scope>
    <source>
        <strain evidence="9 10">K1S02-61</strain>
    </source>
</reference>
<comment type="pathway">
    <text evidence="2 7">Cofactor biosynthesis; molybdopterin biosynthesis.</text>
</comment>
<dbReference type="SUPFAM" id="SSF55040">
    <property type="entry name" value="Molybdenum cofactor biosynthesis protein C, MoaC"/>
    <property type="match status" value="1"/>
</dbReference>
<comment type="caution">
    <text evidence="9">The sequence shown here is derived from an EMBL/GenBank/DDBJ whole genome shotgun (WGS) entry which is preliminary data.</text>
</comment>
<dbReference type="Pfam" id="PF01967">
    <property type="entry name" value="MoaC"/>
    <property type="match status" value="1"/>
</dbReference>
<dbReference type="Proteomes" id="UP000284006">
    <property type="component" value="Unassembled WGS sequence"/>
</dbReference>
<organism evidence="9 10">
    <name type="scientific">Massilia cavernae</name>
    <dbReference type="NCBI Taxonomy" id="2320864"/>
    <lineage>
        <taxon>Bacteria</taxon>
        <taxon>Pseudomonadati</taxon>
        <taxon>Pseudomonadota</taxon>
        <taxon>Betaproteobacteria</taxon>
        <taxon>Burkholderiales</taxon>
        <taxon>Oxalobacteraceae</taxon>
        <taxon>Telluria group</taxon>
        <taxon>Massilia</taxon>
    </lineage>
</organism>
<feature type="active site" evidence="7">
    <location>
        <position position="137"/>
    </location>
</feature>
<proteinExistence type="inferred from homology"/>
<dbReference type="InterPro" id="IPR047594">
    <property type="entry name" value="MoaC_bact/euk"/>
</dbReference>
<gene>
    <name evidence="7 9" type="primary">moaC</name>
    <name evidence="9" type="ORF">D3872_14015</name>
</gene>
<accession>A0A418XRT1</accession>
<dbReference type="PANTHER" id="PTHR22960:SF29">
    <property type="entry name" value="CYCLIC PYRANOPTERIN MONOPHOSPHATE SYNTHASE"/>
    <property type="match status" value="1"/>
</dbReference>
<comment type="function">
    <text evidence="6 7">Catalyzes the conversion of (8S)-3',8-cyclo-7,8-dihydroguanosine 5'-triphosphate to cyclic pyranopterin monophosphate (cPMP).</text>
</comment>
<dbReference type="InterPro" id="IPR036522">
    <property type="entry name" value="MoaC_sf"/>
</dbReference>
<evidence type="ECO:0000256" key="7">
    <source>
        <dbReference type="HAMAP-Rule" id="MF_01224"/>
    </source>
</evidence>
<evidence type="ECO:0000256" key="3">
    <source>
        <dbReference type="ARBA" id="ARBA00012575"/>
    </source>
</evidence>
<feature type="binding site" evidence="7">
    <location>
        <begin position="122"/>
        <end position="123"/>
    </location>
    <ligand>
        <name>substrate</name>
    </ligand>
</feature>
<evidence type="ECO:0000256" key="2">
    <source>
        <dbReference type="ARBA" id="ARBA00005046"/>
    </source>
</evidence>
<evidence type="ECO:0000259" key="8">
    <source>
        <dbReference type="Pfam" id="PF01967"/>
    </source>
</evidence>
<comment type="similarity">
    <text evidence="7">Belongs to the MoaC family.</text>
</comment>
<evidence type="ECO:0000256" key="1">
    <source>
        <dbReference type="ARBA" id="ARBA00001637"/>
    </source>
</evidence>
<evidence type="ECO:0000256" key="4">
    <source>
        <dbReference type="ARBA" id="ARBA00023150"/>
    </source>
</evidence>
<dbReference type="EMBL" id="QYUP01000119">
    <property type="protein sequence ID" value="RJG15241.1"/>
    <property type="molecule type" value="Genomic_DNA"/>
</dbReference>
<comment type="subunit">
    <text evidence="7">Homohexamer; trimer of dimers.</text>
</comment>
<keyword evidence="10" id="KW-1185">Reference proteome</keyword>
<evidence type="ECO:0000313" key="10">
    <source>
        <dbReference type="Proteomes" id="UP000284006"/>
    </source>
</evidence>
<dbReference type="NCBIfam" id="NF006870">
    <property type="entry name" value="PRK09364.1"/>
    <property type="match status" value="1"/>
</dbReference>
<dbReference type="PANTHER" id="PTHR22960">
    <property type="entry name" value="MOLYBDOPTERIN COFACTOR SYNTHESIS PROTEIN A"/>
    <property type="match status" value="1"/>
</dbReference>
<feature type="binding site" evidence="7">
    <location>
        <begin position="84"/>
        <end position="86"/>
    </location>
    <ligand>
        <name>substrate</name>
    </ligand>
</feature>
<evidence type="ECO:0000313" key="9">
    <source>
        <dbReference type="EMBL" id="RJG15241.1"/>
    </source>
</evidence>
<name>A0A418XRT1_9BURK</name>
<dbReference type="RefSeq" id="WP_119811355.1">
    <property type="nucleotide sequence ID" value="NZ_QYUP01000119.1"/>
</dbReference>
<dbReference type="InterPro" id="IPR002820">
    <property type="entry name" value="Mopterin_CF_biosynth-C_dom"/>
</dbReference>
<dbReference type="InterPro" id="IPR050105">
    <property type="entry name" value="MoCo_biosynth_MoaA/MoaC"/>
</dbReference>
<dbReference type="GO" id="GO:0061799">
    <property type="term" value="F:cyclic pyranopterin monophosphate synthase activity"/>
    <property type="evidence" value="ECO:0007669"/>
    <property type="project" value="UniProtKB-UniRule"/>
</dbReference>